<evidence type="ECO:0000313" key="2">
    <source>
        <dbReference type="Proteomes" id="UP000504606"/>
    </source>
</evidence>
<feature type="compositionally biased region" description="Polar residues" evidence="1">
    <location>
        <begin position="116"/>
        <end position="138"/>
    </location>
</feature>
<evidence type="ECO:0000313" key="3">
    <source>
        <dbReference type="RefSeq" id="XP_026291331.1"/>
    </source>
</evidence>
<feature type="compositionally biased region" description="Basic and acidic residues" evidence="1">
    <location>
        <begin position="63"/>
        <end position="73"/>
    </location>
</feature>
<accession>A0A6J1TKH4</accession>
<dbReference type="PANTHER" id="PTHR46579:SF1">
    <property type="entry name" value="F5_8 TYPE C DOMAIN-CONTAINING PROTEIN"/>
    <property type="match status" value="1"/>
</dbReference>
<dbReference type="RefSeq" id="XP_026291331.1">
    <property type="nucleotide sequence ID" value="XM_026435546.2"/>
</dbReference>
<feature type="region of interest" description="Disordered" evidence="1">
    <location>
        <begin position="1"/>
        <end position="143"/>
    </location>
</feature>
<protein>
    <submittedName>
        <fullName evidence="3">Uncharacterized protein LOC113215884</fullName>
    </submittedName>
</protein>
<sequence>MTGDKKRRTYKSYVEVGKPPPRSTLCTRRKKQAQIEAERKSKVEPVVQTAEEEQVDLSANSHRPVDSSPRTRLECPGSTTPQDTSTDDEVSPEPGKTLKRRKKRKVNTKVHRCDTDPNTGSSDDPASLSDTGPESEQSCVVHDREPQPCVPLMENDIIEAECSDECQEDPPPSKENSDLSEPLCRCVKTTIGDILFMTLSIGLRHSLTWAAQVDILKMWKSVFSGKKIPLSKPTYQKMLNAVNPSDIEYQVYCKNCNTYLGKREAWERFCAECNKSYENGPDCEFFESCTECHKPLQERQVKVQVRTCTNVQCKKDVKLSETDNLVSVSIESQLQKFVKDEKFVNNIMRYRFNRQYIPGVYSDIYDGAMYQKYFDNNGVLSSPYNFSYTFFTDGIAYSKSGAKTIWPIYLTINELPYEERKNYYILAAVYCGNKDPNEQWFFPAFVSQANQLSVNGFKWNHNGENVTSRVIPLCLIADSGARYKLINMQMFGAIFGCTYCYHETERIGVQRYLIDLTQPPAPLRTLDSYKLDLVEVEARKHEIQEKNRAYRGVRGNCVLNRLHYFDITESCPVDYFHCVLIGVTKRHMELLLGGGYKSYFNNMKKQDAMDNLIASIDEGILKIQSTTSVIRDLRPLKDIAHWKASEYRSWLLFYCIVCLKGFLKEKHLEHLAMLSRAANLLLQKTVTRRDIETALGLFKLYSFYFQESFTERNMVYNIHLLSHIPKCVLSFGPLWTHNSFSYESKNGDILQLVKSPHHVPLQVARKFLMYQSLPIVCSALARGKETVLFCDKLLNYKHLVKYDRASDNNCVLLGKPTLKSLSQNDFEKLSRLVECGSTSQCLMYDRMYFKKKKYSTASYGQGKKNNDSYAFLDSGECVKILHIIKYPVGNRVLLNCELIRIVGTPVVEIPDTRFDHVVRAVDSGDKVLLNVERLDKPCCRIQLRSKQYIAKIAYACTIE</sequence>
<evidence type="ECO:0000256" key="1">
    <source>
        <dbReference type="SAM" id="MobiDB-lite"/>
    </source>
</evidence>
<dbReference type="GeneID" id="113215884"/>
<dbReference type="OrthoDB" id="8194903at2759"/>
<reference evidence="3" key="1">
    <citation type="submission" date="2025-08" db="UniProtKB">
        <authorList>
            <consortium name="RefSeq"/>
        </authorList>
    </citation>
    <scope>IDENTIFICATION</scope>
    <source>
        <tissue evidence="3">Whole organism</tissue>
    </source>
</reference>
<proteinExistence type="predicted"/>
<feature type="compositionally biased region" description="Basic residues" evidence="1">
    <location>
        <begin position="1"/>
        <end position="10"/>
    </location>
</feature>
<organism evidence="2 3">
    <name type="scientific">Frankliniella occidentalis</name>
    <name type="common">Western flower thrips</name>
    <name type="synonym">Euthrips occidentalis</name>
    <dbReference type="NCBI Taxonomy" id="133901"/>
    <lineage>
        <taxon>Eukaryota</taxon>
        <taxon>Metazoa</taxon>
        <taxon>Ecdysozoa</taxon>
        <taxon>Arthropoda</taxon>
        <taxon>Hexapoda</taxon>
        <taxon>Insecta</taxon>
        <taxon>Pterygota</taxon>
        <taxon>Neoptera</taxon>
        <taxon>Paraneoptera</taxon>
        <taxon>Thysanoptera</taxon>
        <taxon>Terebrantia</taxon>
        <taxon>Thripoidea</taxon>
        <taxon>Thripidae</taxon>
        <taxon>Frankliniella</taxon>
    </lineage>
</organism>
<dbReference type="PANTHER" id="PTHR46579">
    <property type="entry name" value="F5/8 TYPE C DOMAIN-CONTAINING PROTEIN-RELATED"/>
    <property type="match status" value="1"/>
</dbReference>
<dbReference type="KEGG" id="foc:113215884"/>
<gene>
    <name evidence="3" type="primary">LOC113215884</name>
</gene>
<dbReference type="AlphaFoldDB" id="A0A6J1TKH4"/>
<keyword evidence="2" id="KW-1185">Reference proteome</keyword>
<feature type="compositionally biased region" description="Basic residues" evidence="1">
    <location>
        <begin position="97"/>
        <end position="110"/>
    </location>
</feature>
<dbReference type="Proteomes" id="UP000504606">
    <property type="component" value="Unplaced"/>
</dbReference>
<name>A0A6J1TKH4_FRAOC</name>